<keyword evidence="2" id="KW-1185">Reference proteome</keyword>
<comment type="caution">
    <text evidence="1">The sequence shown here is derived from an EMBL/GenBank/DDBJ whole genome shotgun (WGS) entry which is preliminary data.</text>
</comment>
<evidence type="ECO:0000313" key="2">
    <source>
        <dbReference type="Proteomes" id="UP001362999"/>
    </source>
</evidence>
<dbReference type="Proteomes" id="UP001362999">
    <property type="component" value="Unassembled WGS sequence"/>
</dbReference>
<reference evidence="1 2" key="1">
    <citation type="journal article" date="2024" name="J Genomics">
        <title>Draft genome sequencing and assembly of Favolaschia claudopus CIRM-BRFM 2984 isolated from oak limbs.</title>
        <authorList>
            <person name="Navarro D."/>
            <person name="Drula E."/>
            <person name="Chaduli D."/>
            <person name="Cazenave R."/>
            <person name="Ahrendt S."/>
            <person name="Wang J."/>
            <person name="Lipzen A."/>
            <person name="Daum C."/>
            <person name="Barry K."/>
            <person name="Grigoriev I.V."/>
            <person name="Favel A."/>
            <person name="Rosso M.N."/>
            <person name="Martin F."/>
        </authorList>
    </citation>
    <scope>NUCLEOTIDE SEQUENCE [LARGE SCALE GENOMIC DNA]</scope>
    <source>
        <strain evidence="1 2">CIRM-BRFM 2984</strain>
    </source>
</reference>
<proteinExistence type="predicted"/>
<accession>A0AAW0AXH6</accession>
<evidence type="ECO:0000313" key="1">
    <source>
        <dbReference type="EMBL" id="KAK7018343.1"/>
    </source>
</evidence>
<dbReference type="AlphaFoldDB" id="A0AAW0AXH6"/>
<evidence type="ECO:0008006" key="3">
    <source>
        <dbReference type="Google" id="ProtNLM"/>
    </source>
</evidence>
<gene>
    <name evidence="1" type="ORF">R3P38DRAFT_2982298</name>
</gene>
<name>A0AAW0AXH6_9AGAR</name>
<dbReference type="SUPFAM" id="SSF52047">
    <property type="entry name" value="RNI-like"/>
    <property type="match status" value="1"/>
</dbReference>
<protein>
    <recommendedName>
        <fullName evidence="3">F-box domain-containing protein</fullName>
    </recommendedName>
</protein>
<sequence length="385" mass="43604">MSRYREIANAYPPGAYHPSGYLHEGFRTTLKAPFPAELCGLVIKNLDRSANQFTLLQCSLVSHTFLHFSRSVLYSFVEIHPYYVNLVNRLAGKTIRPYVRDVEIIVPQNDPTWIKNTLPTLLAQLPNLTTVRICHDSFIEAPVLELWREAETEYHQAKNTLPSLILRAAIFAAITYFWGSNHNPFDVPSYTPFAKLETVHFWYPSMNAPIFTQHITPLLPSGTHIHTLHLALHPTLDSDYDQLQAGFAALKSDGLEHLRVLHLRFPTTVTRLSHYPSELRLPNLRMLRLVGNKSLLHIATNASHLVVNLLNVPSLEEMEIVFDDPIGTGMCECPECHSRLIDVDFGTDEERLTKAAVESLEKTLQVLPKFKELRVRDGLGSVLSA</sequence>
<dbReference type="EMBL" id="JAWWNJ010000046">
    <property type="protein sequence ID" value="KAK7018343.1"/>
    <property type="molecule type" value="Genomic_DNA"/>
</dbReference>
<organism evidence="1 2">
    <name type="scientific">Favolaschia claudopus</name>
    <dbReference type="NCBI Taxonomy" id="2862362"/>
    <lineage>
        <taxon>Eukaryota</taxon>
        <taxon>Fungi</taxon>
        <taxon>Dikarya</taxon>
        <taxon>Basidiomycota</taxon>
        <taxon>Agaricomycotina</taxon>
        <taxon>Agaricomycetes</taxon>
        <taxon>Agaricomycetidae</taxon>
        <taxon>Agaricales</taxon>
        <taxon>Marasmiineae</taxon>
        <taxon>Mycenaceae</taxon>
        <taxon>Favolaschia</taxon>
    </lineage>
</organism>